<accession>X1KPM5</accession>
<dbReference type="PANTHER" id="PTHR45900">
    <property type="entry name" value="RECA"/>
    <property type="match status" value="1"/>
</dbReference>
<dbReference type="GO" id="GO:0003697">
    <property type="term" value="F:single-stranded DNA binding"/>
    <property type="evidence" value="ECO:0007669"/>
    <property type="project" value="InterPro"/>
</dbReference>
<feature type="domain" description="RecA-like N-terminal" evidence="6">
    <location>
        <begin position="17"/>
        <end position="248"/>
    </location>
</feature>
<feature type="non-terminal residue" evidence="7">
    <location>
        <position position="273"/>
    </location>
</feature>
<evidence type="ECO:0000256" key="4">
    <source>
        <dbReference type="ARBA" id="ARBA00023172"/>
    </source>
</evidence>
<evidence type="ECO:0000259" key="6">
    <source>
        <dbReference type="Pfam" id="PF00154"/>
    </source>
</evidence>
<reference evidence="7" key="1">
    <citation type="journal article" date="2014" name="Front. Microbiol.">
        <title>High frequency of phylogenetically diverse reductive dehalogenase-homologous genes in deep subseafloor sedimentary metagenomes.</title>
        <authorList>
            <person name="Kawai M."/>
            <person name="Futagami T."/>
            <person name="Toyoda A."/>
            <person name="Takaki Y."/>
            <person name="Nishi S."/>
            <person name="Hori S."/>
            <person name="Arai W."/>
            <person name="Tsubouchi T."/>
            <person name="Morono Y."/>
            <person name="Uchiyama I."/>
            <person name="Ito T."/>
            <person name="Fujiyama A."/>
            <person name="Inagaki F."/>
            <person name="Takami H."/>
        </authorList>
    </citation>
    <scope>NUCLEOTIDE SEQUENCE</scope>
    <source>
        <strain evidence="7">Expedition CK06-06</strain>
    </source>
</reference>
<evidence type="ECO:0000256" key="3">
    <source>
        <dbReference type="ARBA" id="ARBA00022840"/>
    </source>
</evidence>
<dbReference type="PANTHER" id="PTHR45900:SF1">
    <property type="entry name" value="MITOCHONDRIAL DNA REPAIR PROTEIN RECA HOMOLOG-RELATED"/>
    <property type="match status" value="1"/>
</dbReference>
<proteinExistence type="inferred from homology"/>
<dbReference type="EMBL" id="BARV01010148">
    <property type="protein sequence ID" value="GAI08643.1"/>
    <property type="molecule type" value="Genomic_DNA"/>
</dbReference>
<dbReference type="Gene3D" id="3.40.50.300">
    <property type="entry name" value="P-loop containing nucleotide triphosphate hydrolases"/>
    <property type="match status" value="1"/>
</dbReference>
<gene>
    <name evidence="7" type="ORF">S06H3_19758</name>
</gene>
<sequence length="273" mass="30633">MKNKKDKKNKEEESKKKKLENLMKELNKKYETCVMKRPSEAPSYKKSHHPTGSLGLDLGLGYSEYNNQWGWPGFSVCELIGEKGTAKTCFCLRAAKYWVEKGGLVCYIDAEHALEEVKLKAFNVYDNPQFVIVNPESGTNTWDLFHDNMKSGIYDLIVLDSLATIQSRAEEDAESMEDEKTMGGSAKLNNEAVRQIHANYCMLANKYDDGKDVTLPMIMIVNQSRQTLSPFAPSTSPGGEGRKCLDMVTVKLSELPGKDNILSRDIITVDKEG</sequence>
<dbReference type="GO" id="GO:0005524">
    <property type="term" value="F:ATP binding"/>
    <property type="evidence" value="ECO:0007669"/>
    <property type="project" value="UniProtKB-KW"/>
</dbReference>
<dbReference type="InterPro" id="IPR013765">
    <property type="entry name" value="DNA_recomb/repair_RecA"/>
</dbReference>
<dbReference type="SUPFAM" id="SSF52540">
    <property type="entry name" value="P-loop containing nucleoside triphosphate hydrolases"/>
    <property type="match status" value="1"/>
</dbReference>
<evidence type="ECO:0000256" key="2">
    <source>
        <dbReference type="ARBA" id="ARBA00022741"/>
    </source>
</evidence>
<keyword evidence="2" id="KW-0547">Nucleotide-binding</keyword>
<comment type="similarity">
    <text evidence="1">Belongs to the RecA family.</text>
</comment>
<dbReference type="InterPro" id="IPR049428">
    <property type="entry name" value="RecA-like_N"/>
</dbReference>
<evidence type="ECO:0000256" key="1">
    <source>
        <dbReference type="ARBA" id="ARBA00009391"/>
    </source>
</evidence>
<protein>
    <recommendedName>
        <fullName evidence="6">RecA-like N-terminal domain-containing protein</fullName>
    </recommendedName>
</protein>
<organism evidence="7">
    <name type="scientific">marine sediment metagenome</name>
    <dbReference type="NCBI Taxonomy" id="412755"/>
    <lineage>
        <taxon>unclassified sequences</taxon>
        <taxon>metagenomes</taxon>
        <taxon>ecological metagenomes</taxon>
    </lineage>
</organism>
<dbReference type="GO" id="GO:0006281">
    <property type="term" value="P:DNA repair"/>
    <property type="evidence" value="ECO:0007669"/>
    <property type="project" value="InterPro"/>
</dbReference>
<dbReference type="AlphaFoldDB" id="X1KPM5"/>
<dbReference type="InterPro" id="IPR027417">
    <property type="entry name" value="P-loop_NTPase"/>
</dbReference>
<comment type="caution">
    <text evidence="7">The sequence shown here is derived from an EMBL/GenBank/DDBJ whole genome shotgun (WGS) entry which is preliminary data.</text>
</comment>
<dbReference type="GO" id="GO:0006310">
    <property type="term" value="P:DNA recombination"/>
    <property type="evidence" value="ECO:0007669"/>
    <property type="project" value="UniProtKB-KW"/>
</dbReference>
<evidence type="ECO:0000256" key="5">
    <source>
        <dbReference type="SAM" id="Coils"/>
    </source>
</evidence>
<keyword evidence="4" id="KW-0233">DNA recombination</keyword>
<feature type="coiled-coil region" evidence="5">
    <location>
        <begin position="1"/>
        <end position="36"/>
    </location>
</feature>
<keyword evidence="3" id="KW-0067">ATP-binding</keyword>
<evidence type="ECO:0000313" key="7">
    <source>
        <dbReference type="EMBL" id="GAI08643.1"/>
    </source>
</evidence>
<dbReference type="Pfam" id="PF00154">
    <property type="entry name" value="RecA_N"/>
    <property type="match status" value="1"/>
</dbReference>
<name>X1KPM5_9ZZZZ</name>
<keyword evidence="5" id="KW-0175">Coiled coil</keyword>